<accession>A0A9N7UTP6</accession>
<proteinExistence type="predicted"/>
<protein>
    <submittedName>
        <fullName evidence="2">Uncharacterized protein</fullName>
    </submittedName>
</protein>
<dbReference type="EMBL" id="CADEAL010001891">
    <property type="protein sequence ID" value="CAB1436443.1"/>
    <property type="molecule type" value="Genomic_DNA"/>
</dbReference>
<evidence type="ECO:0000313" key="3">
    <source>
        <dbReference type="Proteomes" id="UP001153269"/>
    </source>
</evidence>
<evidence type="ECO:0000256" key="1">
    <source>
        <dbReference type="SAM" id="MobiDB-lite"/>
    </source>
</evidence>
<dbReference type="Proteomes" id="UP001153269">
    <property type="component" value="Unassembled WGS sequence"/>
</dbReference>
<gene>
    <name evidence="2" type="ORF">PLEPLA_LOCUS24476</name>
</gene>
<evidence type="ECO:0000313" key="2">
    <source>
        <dbReference type="EMBL" id="CAB1436443.1"/>
    </source>
</evidence>
<name>A0A9N7UTP6_PLEPL</name>
<comment type="caution">
    <text evidence="2">The sequence shown here is derived from an EMBL/GenBank/DDBJ whole genome shotgun (WGS) entry which is preliminary data.</text>
</comment>
<sequence length="119" mass="12775">MKRESSKADPYLTALVSQSADREAGTRTNHRRPQCPCGRGPGVDSQQQSPRLQKHAGRRGHRLRVCPSLTVSVCLTDPLSHCLRSSATCLRGRGPKADAGSRVGFPGAAAAEDRGLSLW</sequence>
<organism evidence="2 3">
    <name type="scientific">Pleuronectes platessa</name>
    <name type="common">European plaice</name>
    <dbReference type="NCBI Taxonomy" id="8262"/>
    <lineage>
        <taxon>Eukaryota</taxon>
        <taxon>Metazoa</taxon>
        <taxon>Chordata</taxon>
        <taxon>Craniata</taxon>
        <taxon>Vertebrata</taxon>
        <taxon>Euteleostomi</taxon>
        <taxon>Actinopterygii</taxon>
        <taxon>Neopterygii</taxon>
        <taxon>Teleostei</taxon>
        <taxon>Neoteleostei</taxon>
        <taxon>Acanthomorphata</taxon>
        <taxon>Carangaria</taxon>
        <taxon>Pleuronectiformes</taxon>
        <taxon>Pleuronectoidei</taxon>
        <taxon>Pleuronectidae</taxon>
        <taxon>Pleuronectes</taxon>
    </lineage>
</organism>
<dbReference type="AlphaFoldDB" id="A0A9N7UTP6"/>
<reference evidence="2" key="1">
    <citation type="submission" date="2020-03" db="EMBL/GenBank/DDBJ databases">
        <authorList>
            <person name="Weist P."/>
        </authorList>
    </citation>
    <scope>NUCLEOTIDE SEQUENCE</scope>
</reference>
<feature type="region of interest" description="Disordered" evidence="1">
    <location>
        <begin position="1"/>
        <end position="60"/>
    </location>
</feature>
<keyword evidence="3" id="KW-1185">Reference proteome</keyword>